<evidence type="ECO:0000256" key="1">
    <source>
        <dbReference type="SAM" id="Phobius"/>
    </source>
</evidence>
<feature type="transmembrane region" description="Helical" evidence="1">
    <location>
        <begin position="60"/>
        <end position="79"/>
    </location>
</feature>
<dbReference type="InterPro" id="IPR009305">
    <property type="entry name" value="Mpo1-like"/>
</dbReference>
<accession>A0ABR9VVS0</accession>
<reference evidence="2 3" key="1">
    <citation type="submission" date="2020-10" db="EMBL/GenBank/DDBJ databases">
        <authorList>
            <person name="Castelo-Branco R."/>
            <person name="Eusebio N."/>
            <person name="Adriana R."/>
            <person name="Vieira A."/>
            <person name="Brugerolle De Fraissinette N."/>
            <person name="Rezende De Castro R."/>
            <person name="Schneider M.P."/>
            <person name="Vasconcelos V."/>
            <person name="Leao P.N."/>
        </authorList>
    </citation>
    <scope>NUCLEOTIDE SEQUENCE [LARGE SCALE GENOMIC DNA]</scope>
    <source>
        <strain evidence="2 3">LEGE 00031</strain>
    </source>
</reference>
<sequence>MPSPSQRNKINTHILDHPFTDYWDIFVLKHQNPLNIALHLVGIVIFYGLLLSAWQLHQPLLLFALPLSQLTGLLGHFFFEKSHIDLQDAIFSWRASFCLGRLFWQVLTGKYIHTIESHLEELSKIYPIQNNTLRLNAQSPPSEEIVKFTILSHPMDVK</sequence>
<gene>
    <name evidence="2" type="ORF">IQ217_16695</name>
</gene>
<evidence type="ECO:0000313" key="2">
    <source>
        <dbReference type="EMBL" id="MBE9255444.1"/>
    </source>
</evidence>
<name>A0ABR9VVS0_9SYNC</name>
<keyword evidence="1" id="KW-0472">Membrane</keyword>
<dbReference type="EMBL" id="JADEVV010000063">
    <property type="protein sequence ID" value="MBE9255444.1"/>
    <property type="molecule type" value="Genomic_DNA"/>
</dbReference>
<evidence type="ECO:0000313" key="3">
    <source>
        <dbReference type="Proteomes" id="UP000658720"/>
    </source>
</evidence>
<keyword evidence="1" id="KW-0812">Transmembrane</keyword>
<organism evidence="2 3">
    <name type="scientific">Synechocystis salina LEGE 00031</name>
    <dbReference type="NCBI Taxonomy" id="1828736"/>
    <lineage>
        <taxon>Bacteria</taxon>
        <taxon>Bacillati</taxon>
        <taxon>Cyanobacteriota</taxon>
        <taxon>Cyanophyceae</taxon>
        <taxon>Synechococcales</taxon>
        <taxon>Merismopediaceae</taxon>
        <taxon>Synechocystis</taxon>
    </lineage>
</organism>
<keyword evidence="3" id="KW-1185">Reference proteome</keyword>
<dbReference type="RefSeq" id="WP_194020814.1">
    <property type="nucleotide sequence ID" value="NZ_JADEVV010000063.1"/>
</dbReference>
<keyword evidence="1" id="KW-1133">Transmembrane helix</keyword>
<feature type="transmembrane region" description="Helical" evidence="1">
    <location>
        <begin position="36"/>
        <end position="54"/>
    </location>
</feature>
<proteinExistence type="predicted"/>
<dbReference type="Proteomes" id="UP000658720">
    <property type="component" value="Unassembled WGS sequence"/>
</dbReference>
<dbReference type="Pfam" id="PF06127">
    <property type="entry name" value="Mpo1-like"/>
    <property type="match status" value="1"/>
</dbReference>
<comment type="caution">
    <text evidence="2">The sequence shown here is derived from an EMBL/GenBank/DDBJ whole genome shotgun (WGS) entry which is preliminary data.</text>
</comment>
<protein>
    <submittedName>
        <fullName evidence="2">DUF962 domain-containing protein</fullName>
    </submittedName>
</protein>